<evidence type="ECO:0000256" key="9">
    <source>
        <dbReference type="SAM" id="Phobius"/>
    </source>
</evidence>
<feature type="transmembrane region" description="Helical" evidence="9">
    <location>
        <begin position="54"/>
        <end position="73"/>
    </location>
</feature>
<dbReference type="NCBIfam" id="TIGR03426">
    <property type="entry name" value="shape_MreD"/>
    <property type="match status" value="1"/>
</dbReference>
<dbReference type="AlphaFoldDB" id="A0A2T5MDX1"/>
<evidence type="ECO:0000313" key="10">
    <source>
        <dbReference type="EMBL" id="PTU30781.1"/>
    </source>
</evidence>
<protein>
    <recommendedName>
        <fullName evidence="8">Rod shape-determining protein MreD</fullName>
    </recommendedName>
</protein>
<keyword evidence="7 8" id="KW-0472">Membrane</keyword>
<dbReference type="GO" id="GO:0005886">
    <property type="term" value="C:plasma membrane"/>
    <property type="evidence" value="ECO:0007669"/>
    <property type="project" value="UniProtKB-SubCell"/>
</dbReference>
<dbReference type="EMBL" id="QANS01000005">
    <property type="protein sequence ID" value="PTU30781.1"/>
    <property type="molecule type" value="Genomic_DNA"/>
</dbReference>
<sequence length="162" mass="18374">MISGRSLHFAFIFSLLAALLLQLIELPELLSGARPLWLPLFVAYWALTESRTHILLGAFILGVCADVCFGTTLGQHELGLVLVAYFVTRLRPIFVLFPLWQATLALIPVWVGYSFLMFWIDGITNHRADAWLRWLPVVSTSLFWPLVFALMELVRGGRNDDE</sequence>
<evidence type="ECO:0000256" key="5">
    <source>
        <dbReference type="ARBA" id="ARBA00022960"/>
    </source>
</evidence>
<keyword evidence="3 8" id="KW-1003">Cell membrane</keyword>
<feature type="transmembrane region" description="Helical" evidence="9">
    <location>
        <begin position="7"/>
        <end position="24"/>
    </location>
</feature>
<feature type="transmembrane region" description="Helical" evidence="9">
    <location>
        <begin position="93"/>
        <end position="119"/>
    </location>
</feature>
<organism evidence="10 11">
    <name type="scientific">Stenotrophobium rhamnosiphilum</name>
    <dbReference type="NCBI Taxonomy" id="2029166"/>
    <lineage>
        <taxon>Bacteria</taxon>
        <taxon>Pseudomonadati</taxon>
        <taxon>Pseudomonadota</taxon>
        <taxon>Gammaproteobacteria</taxon>
        <taxon>Nevskiales</taxon>
        <taxon>Nevskiaceae</taxon>
        <taxon>Stenotrophobium</taxon>
    </lineage>
</organism>
<dbReference type="PIRSF" id="PIRSF018472">
    <property type="entry name" value="MreD_proteobac"/>
    <property type="match status" value="1"/>
</dbReference>
<keyword evidence="8" id="KW-0997">Cell inner membrane</keyword>
<evidence type="ECO:0000256" key="8">
    <source>
        <dbReference type="PIRNR" id="PIRNR018472"/>
    </source>
</evidence>
<evidence type="ECO:0000256" key="7">
    <source>
        <dbReference type="ARBA" id="ARBA00023136"/>
    </source>
</evidence>
<dbReference type="PANTHER" id="PTHR37484">
    <property type="entry name" value="ROD SHAPE-DETERMINING PROTEIN MRED"/>
    <property type="match status" value="1"/>
</dbReference>
<keyword evidence="6 9" id="KW-1133">Transmembrane helix</keyword>
<comment type="similarity">
    <text evidence="2 8">Belongs to the MreD family.</text>
</comment>
<evidence type="ECO:0000313" key="11">
    <source>
        <dbReference type="Proteomes" id="UP000244248"/>
    </source>
</evidence>
<dbReference type="InterPro" id="IPR026034">
    <property type="entry name" value="MreD_proteobac"/>
</dbReference>
<feature type="transmembrane region" description="Helical" evidence="9">
    <location>
        <begin position="30"/>
        <end position="47"/>
    </location>
</feature>
<keyword evidence="5 8" id="KW-0133">Cell shape</keyword>
<dbReference type="GO" id="GO:0008360">
    <property type="term" value="P:regulation of cell shape"/>
    <property type="evidence" value="ECO:0007669"/>
    <property type="project" value="UniProtKB-UniRule"/>
</dbReference>
<evidence type="ECO:0000256" key="2">
    <source>
        <dbReference type="ARBA" id="ARBA00007776"/>
    </source>
</evidence>
<keyword evidence="4 9" id="KW-0812">Transmembrane</keyword>
<comment type="subcellular location">
    <subcellularLocation>
        <location evidence="8">Cell inner membrane</location>
    </subcellularLocation>
    <subcellularLocation>
        <location evidence="1">Cell membrane</location>
        <topology evidence="1">Multi-pass membrane protein</topology>
    </subcellularLocation>
</comment>
<comment type="function">
    <text evidence="8">Involved in formation of the rod shape of the cell. May also contribute to regulation of formation of penicillin-binding proteins.</text>
</comment>
<accession>A0A2T5MDX1</accession>
<evidence type="ECO:0000256" key="1">
    <source>
        <dbReference type="ARBA" id="ARBA00004651"/>
    </source>
</evidence>
<dbReference type="Pfam" id="PF04093">
    <property type="entry name" value="MreD"/>
    <property type="match status" value="1"/>
</dbReference>
<keyword evidence="11" id="KW-1185">Reference proteome</keyword>
<dbReference type="OrthoDB" id="6647425at2"/>
<evidence type="ECO:0000256" key="4">
    <source>
        <dbReference type="ARBA" id="ARBA00022692"/>
    </source>
</evidence>
<gene>
    <name evidence="10" type="primary">mreD</name>
    <name evidence="10" type="ORF">CJD38_14110</name>
</gene>
<dbReference type="InterPro" id="IPR007227">
    <property type="entry name" value="Cell_shape_determining_MreD"/>
</dbReference>
<reference evidence="10 11" key="1">
    <citation type="submission" date="2018-04" db="EMBL/GenBank/DDBJ databases">
        <title>Novel species isolated from glacier.</title>
        <authorList>
            <person name="Liu Q."/>
            <person name="Xin Y.-H."/>
        </authorList>
    </citation>
    <scope>NUCLEOTIDE SEQUENCE [LARGE SCALE GENOMIC DNA]</scope>
    <source>
        <strain evidence="10 11">GT1R17</strain>
    </source>
</reference>
<proteinExistence type="inferred from homology"/>
<feature type="transmembrane region" description="Helical" evidence="9">
    <location>
        <begin position="131"/>
        <end position="151"/>
    </location>
</feature>
<name>A0A2T5MDX1_9GAMM</name>
<evidence type="ECO:0000256" key="6">
    <source>
        <dbReference type="ARBA" id="ARBA00022989"/>
    </source>
</evidence>
<evidence type="ECO:0000256" key="3">
    <source>
        <dbReference type="ARBA" id="ARBA00022475"/>
    </source>
</evidence>
<comment type="caution">
    <text evidence="10">The sequence shown here is derived from an EMBL/GenBank/DDBJ whole genome shotgun (WGS) entry which is preliminary data.</text>
</comment>
<dbReference type="Proteomes" id="UP000244248">
    <property type="component" value="Unassembled WGS sequence"/>
</dbReference>
<dbReference type="PANTHER" id="PTHR37484:SF1">
    <property type="entry name" value="ROD SHAPE-DETERMINING PROTEIN MRED"/>
    <property type="match status" value="1"/>
</dbReference>